<protein>
    <submittedName>
        <fullName evidence="1">Uncharacterized protein</fullName>
    </submittedName>
</protein>
<organism evidence="1">
    <name type="scientific">Pithovirus LCPAC403</name>
    <dbReference type="NCBI Taxonomy" id="2506596"/>
    <lineage>
        <taxon>Viruses</taxon>
        <taxon>Pithoviruses</taxon>
    </lineage>
</organism>
<gene>
    <name evidence="1" type="ORF">LCPAC403_02640</name>
</gene>
<reference evidence="1" key="1">
    <citation type="journal article" date="2019" name="MBio">
        <title>Virus Genomes from Deep Sea Sediments Expand the Ocean Megavirome and Support Independent Origins of Viral Gigantism.</title>
        <authorList>
            <person name="Backstrom D."/>
            <person name="Yutin N."/>
            <person name="Jorgensen S.L."/>
            <person name="Dharamshi J."/>
            <person name="Homa F."/>
            <person name="Zaremba-Niedwiedzka K."/>
            <person name="Spang A."/>
            <person name="Wolf Y.I."/>
            <person name="Koonin E.V."/>
            <person name="Ettema T.J."/>
        </authorList>
    </citation>
    <scope>NUCLEOTIDE SEQUENCE</scope>
</reference>
<proteinExistence type="predicted"/>
<accession>A0A481ZDA7</accession>
<evidence type="ECO:0000313" key="1">
    <source>
        <dbReference type="EMBL" id="QBK93130.1"/>
    </source>
</evidence>
<dbReference type="PANTHER" id="PTHR37515:SF2">
    <property type="entry name" value="YALI0C09240P"/>
    <property type="match status" value="1"/>
</dbReference>
<name>A0A481ZDA7_9VIRU</name>
<dbReference type="PANTHER" id="PTHR37515">
    <property type="entry name" value="YALI0C09240P"/>
    <property type="match status" value="1"/>
</dbReference>
<dbReference type="EMBL" id="MK500590">
    <property type="protein sequence ID" value="QBK93130.1"/>
    <property type="molecule type" value="Genomic_DNA"/>
</dbReference>
<sequence length="157" mass="17772">MSKKFTFKVLNEEGDLLHSVRLTPKGFESDSRNMLDKDEILIRGNKIAIAVSYPLNNEYVSDITIGEGSNFTRFLLAEAVSMLYQLIYKEEKETATLPIESIAERGIRTGCTRCPKLMNRACSSGKYSICMHGLEDLVLHTVYYDSERDLYTLGIDS</sequence>